<comment type="caution">
    <text evidence="6">The sequence shown here is derived from an EMBL/GenBank/DDBJ whole genome shotgun (WGS) entry which is preliminary data.</text>
</comment>
<dbReference type="EMBL" id="QSRD01000050">
    <property type="protein sequence ID" value="RGK98415.1"/>
    <property type="molecule type" value="Genomic_DNA"/>
</dbReference>
<evidence type="ECO:0000256" key="5">
    <source>
        <dbReference type="ARBA" id="ARBA00047422"/>
    </source>
</evidence>
<gene>
    <name evidence="6" type="ORF">DXC89_07500</name>
</gene>
<dbReference type="InterPro" id="IPR001525">
    <property type="entry name" value="C5_MeTfrase"/>
</dbReference>
<proteinExistence type="predicted"/>
<evidence type="ECO:0000313" key="7">
    <source>
        <dbReference type="Proteomes" id="UP000260835"/>
    </source>
</evidence>
<comment type="catalytic activity">
    <reaction evidence="5">
        <text>a 2'-deoxycytidine in DNA + S-adenosyl-L-methionine = a 5-methyl-2'-deoxycytidine in DNA + S-adenosyl-L-homocysteine + H(+)</text>
        <dbReference type="Rhea" id="RHEA:13681"/>
        <dbReference type="Rhea" id="RHEA-COMP:11369"/>
        <dbReference type="Rhea" id="RHEA-COMP:11370"/>
        <dbReference type="ChEBI" id="CHEBI:15378"/>
        <dbReference type="ChEBI" id="CHEBI:57856"/>
        <dbReference type="ChEBI" id="CHEBI:59789"/>
        <dbReference type="ChEBI" id="CHEBI:85452"/>
        <dbReference type="ChEBI" id="CHEBI:85454"/>
        <dbReference type="EC" id="2.1.1.37"/>
    </reaction>
</comment>
<sequence>MAKANNDIKEFHLFAGIGGGIYGGELLGHKCCAGVEIDEFCKKILIQRQADGWMPKFPIFDDVTKIDGSKYKGTFDILCGGFPCQAFSYAAHGNNIEAKNLWPYMYEFVKQSDAPIVFGENVTIVAIDKAKEDLEAIGYRVVRSRLACIDLHADHKRPRFWLLAVKDENIFKKVAEHISNLPKFRADFWLDNPHEIVYPAPVPVLAPQKKGVGNAQAPIAAAIAFRILVNRLLNGKQTSVNPTEEEIDSVFVKQQTWIQTQNPNDPIYIHTPTTMGNYHYKSMMKHPSCAKYVRVFGKPTALHAEYLMGFPIGASSPYPMNLKNYKQWIEKV</sequence>
<dbReference type="GO" id="GO:0003886">
    <property type="term" value="F:DNA (cytosine-5-)-methyltransferase activity"/>
    <property type="evidence" value="ECO:0007669"/>
    <property type="project" value="UniProtKB-EC"/>
</dbReference>
<name>A0A3E4QJA6_9BACT</name>
<accession>A0A3E4QJA6</accession>
<dbReference type="GO" id="GO:0009307">
    <property type="term" value="P:DNA restriction-modification system"/>
    <property type="evidence" value="ECO:0007669"/>
    <property type="project" value="UniProtKB-KW"/>
</dbReference>
<evidence type="ECO:0000313" key="6">
    <source>
        <dbReference type="EMBL" id="RGK98415.1"/>
    </source>
</evidence>
<dbReference type="Pfam" id="PF00145">
    <property type="entry name" value="DNA_methylase"/>
    <property type="match status" value="1"/>
</dbReference>
<dbReference type="InterPro" id="IPR029063">
    <property type="entry name" value="SAM-dependent_MTases_sf"/>
</dbReference>
<keyword evidence="2" id="KW-0808">Transferase</keyword>
<evidence type="ECO:0000256" key="2">
    <source>
        <dbReference type="ARBA" id="ARBA00022679"/>
    </source>
</evidence>
<dbReference type="Proteomes" id="UP000260835">
    <property type="component" value="Unassembled WGS sequence"/>
</dbReference>
<dbReference type="InterPro" id="IPR018117">
    <property type="entry name" value="C5_DNA_meth_AS"/>
</dbReference>
<protein>
    <submittedName>
        <fullName evidence="6">Uncharacterized protein</fullName>
    </submittedName>
</protein>
<dbReference type="SUPFAM" id="SSF53335">
    <property type="entry name" value="S-adenosyl-L-methionine-dependent methyltransferases"/>
    <property type="match status" value="1"/>
</dbReference>
<dbReference type="Gene3D" id="3.40.50.150">
    <property type="entry name" value="Vaccinia Virus protein VP39"/>
    <property type="match status" value="1"/>
</dbReference>
<dbReference type="RefSeq" id="WP_117653699.1">
    <property type="nucleotide sequence ID" value="NZ_CABOGP010000050.1"/>
</dbReference>
<evidence type="ECO:0000256" key="1">
    <source>
        <dbReference type="ARBA" id="ARBA00022603"/>
    </source>
</evidence>
<dbReference type="AlphaFoldDB" id="A0A3E4QJA6"/>
<dbReference type="PROSITE" id="PS00094">
    <property type="entry name" value="C5_MTASE_1"/>
    <property type="match status" value="1"/>
</dbReference>
<keyword evidence="4" id="KW-0680">Restriction system</keyword>
<keyword evidence="1" id="KW-0489">Methyltransferase</keyword>
<evidence type="ECO:0000256" key="4">
    <source>
        <dbReference type="ARBA" id="ARBA00022747"/>
    </source>
</evidence>
<keyword evidence="3" id="KW-0949">S-adenosyl-L-methionine</keyword>
<organism evidence="6 7">
    <name type="scientific">Prevotella disiens</name>
    <dbReference type="NCBI Taxonomy" id="28130"/>
    <lineage>
        <taxon>Bacteria</taxon>
        <taxon>Pseudomonadati</taxon>
        <taxon>Bacteroidota</taxon>
        <taxon>Bacteroidia</taxon>
        <taxon>Bacteroidales</taxon>
        <taxon>Prevotellaceae</taxon>
        <taxon>Prevotella</taxon>
    </lineage>
</organism>
<evidence type="ECO:0000256" key="3">
    <source>
        <dbReference type="ARBA" id="ARBA00022691"/>
    </source>
</evidence>
<dbReference type="GO" id="GO:0032259">
    <property type="term" value="P:methylation"/>
    <property type="evidence" value="ECO:0007669"/>
    <property type="project" value="UniProtKB-KW"/>
</dbReference>
<reference evidence="6 7" key="1">
    <citation type="submission" date="2018-08" db="EMBL/GenBank/DDBJ databases">
        <title>A genome reference for cultivated species of the human gut microbiota.</title>
        <authorList>
            <person name="Zou Y."/>
            <person name="Xue W."/>
            <person name="Luo G."/>
        </authorList>
    </citation>
    <scope>NUCLEOTIDE SEQUENCE [LARGE SCALE GENOMIC DNA]</scope>
    <source>
        <strain evidence="6 7">TF09-12</strain>
    </source>
</reference>